<evidence type="ECO:0000313" key="7">
    <source>
        <dbReference type="Proteomes" id="UP001501169"/>
    </source>
</evidence>
<evidence type="ECO:0000256" key="3">
    <source>
        <dbReference type="ARBA" id="ARBA00023125"/>
    </source>
</evidence>
<comment type="caution">
    <text evidence="6">The sequence shown here is derived from an EMBL/GenBank/DDBJ whole genome shotgun (WGS) entry which is preliminary data.</text>
</comment>
<dbReference type="InterPro" id="IPR058163">
    <property type="entry name" value="LysR-type_TF_proteobact-type"/>
</dbReference>
<dbReference type="Proteomes" id="UP001501169">
    <property type="component" value="Unassembled WGS sequence"/>
</dbReference>
<feature type="domain" description="HTH lysR-type" evidence="5">
    <location>
        <begin position="10"/>
        <end position="59"/>
    </location>
</feature>
<dbReference type="SUPFAM" id="SSF46785">
    <property type="entry name" value="Winged helix' DNA-binding domain"/>
    <property type="match status" value="1"/>
</dbReference>
<protein>
    <submittedName>
        <fullName evidence="6">LysR substrate-binding domain-containing protein</fullName>
    </submittedName>
</protein>
<name>A0ABN1EC39_9GAMM</name>
<sequence>MKHWIGISEFVAVAEQQSFTKAAKVLGISVAQVSRNIAELETSLAIKLLYRSTRNVSLTEEGQLYLQHCRHLVSSLEEANRTLANLKASPKGLIKITAPVFYGETHIAPLLHDFLKLYPDTELDMQLTNNKLDLIQGGFDLAIRLGTLEDSSLIARKLASRTQYIVASPEYLHKNGTPTTLQQLQQHQCLTGTVTVWRFNVEGSVQQFKPKGRVVCNSGVALLDAALKGLGLVQLPDYYVKDKLSKAQLHSVLDNIRQPDDGIWALYPQNRHLSAKVRVLVDFLAEKLAK</sequence>
<evidence type="ECO:0000256" key="4">
    <source>
        <dbReference type="ARBA" id="ARBA00023163"/>
    </source>
</evidence>
<dbReference type="Gene3D" id="3.40.190.290">
    <property type="match status" value="1"/>
</dbReference>
<organism evidence="6 7">
    <name type="scientific">Rheinheimera aquimaris</name>
    <dbReference type="NCBI Taxonomy" id="412437"/>
    <lineage>
        <taxon>Bacteria</taxon>
        <taxon>Pseudomonadati</taxon>
        <taxon>Pseudomonadota</taxon>
        <taxon>Gammaproteobacteria</taxon>
        <taxon>Chromatiales</taxon>
        <taxon>Chromatiaceae</taxon>
        <taxon>Rheinheimera</taxon>
    </lineage>
</organism>
<keyword evidence="2" id="KW-0805">Transcription regulation</keyword>
<dbReference type="Pfam" id="PF00126">
    <property type="entry name" value="HTH_1"/>
    <property type="match status" value="1"/>
</dbReference>
<reference evidence="6 7" key="1">
    <citation type="journal article" date="2019" name="Int. J. Syst. Evol. Microbiol.">
        <title>The Global Catalogue of Microorganisms (GCM) 10K type strain sequencing project: providing services to taxonomists for standard genome sequencing and annotation.</title>
        <authorList>
            <consortium name="The Broad Institute Genomics Platform"/>
            <consortium name="The Broad Institute Genome Sequencing Center for Infectious Disease"/>
            <person name="Wu L."/>
            <person name="Ma J."/>
        </authorList>
    </citation>
    <scope>NUCLEOTIDE SEQUENCE [LARGE SCALE GENOMIC DNA]</scope>
    <source>
        <strain evidence="6 7">JCM 14331</strain>
    </source>
</reference>
<dbReference type="EMBL" id="BAAAEO010000006">
    <property type="protein sequence ID" value="GAA0563499.1"/>
    <property type="molecule type" value="Genomic_DNA"/>
</dbReference>
<dbReference type="InterPro" id="IPR036390">
    <property type="entry name" value="WH_DNA-bd_sf"/>
</dbReference>
<evidence type="ECO:0000256" key="2">
    <source>
        <dbReference type="ARBA" id="ARBA00023015"/>
    </source>
</evidence>
<dbReference type="SUPFAM" id="SSF53850">
    <property type="entry name" value="Periplasmic binding protein-like II"/>
    <property type="match status" value="1"/>
</dbReference>
<dbReference type="PANTHER" id="PTHR30537:SF10">
    <property type="entry name" value="TRANSCRIPTIONAL REGULATOR-RELATED"/>
    <property type="match status" value="1"/>
</dbReference>
<keyword evidence="7" id="KW-1185">Reference proteome</keyword>
<dbReference type="Gene3D" id="1.10.10.10">
    <property type="entry name" value="Winged helix-like DNA-binding domain superfamily/Winged helix DNA-binding domain"/>
    <property type="match status" value="1"/>
</dbReference>
<evidence type="ECO:0000256" key="1">
    <source>
        <dbReference type="ARBA" id="ARBA00009437"/>
    </source>
</evidence>
<dbReference type="Pfam" id="PF03466">
    <property type="entry name" value="LysR_substrate"/>
    <property type="match status" value="1"/>
</dbReference>
<evidence type="ECO:0000259" key="5">
    <source>
        <dbReference type="PROSITE" id="PS50931"/>
    </source>
</evidence>
<dbReference type="PANTHER" id="PTHR30537">
    <property type="entry name" value="HTH-TYPE TRANSCRIPTIONAL REGULATOR"/>
    <property type="match status" value="1"/>
</dbReference>
<dbReference type="InterPro" id="IPR036388">
    <property type="entry name" value="WH-like_DNA-bd_sf"/>
</dbReference>
<keyword evidence="4" id="KW-0804">Transcription</keyword>
<dbReference type="InterPro" id="IPR005119">
    <property type="entry name" value="LysR_subst-bd"/>
</dbReference>
<gene>
    <name evidence="6" type="ORF">GCM10009098_34550</name>
</gene>
<evidence type="ECO:0000313" key="6">
    <source>
        <dbReference type="EMBL" id="GAA0563499.1"/>
    </source>
</evidence>
<dbReference type="InterPro" id="IPR000847">
    <property type="entry name" value="LysR_HTH_N"/>
</dbReference>
<dbReference type="RefSeq" id="WP_226768097.1">
    <property type="nucleotide sequence ID" value="NZ_BAAAEO010000006.1"/>
</dbReference>
<accession>A0ABN1EC39</accession>
<dbReference type="PROSITE" id="PS50931">
    <property type="entry name" value="HTH_LYSR"/>
    <property type="match status" value="1"/>
</dbReference>
<keyword evidence="3" id="KW-0238">DNA-binding</keyword>
<proteinExistence type="inferred from homology"/>
<comment type="similarity">
    <text evidence="1">Belongs to the LysR transcriptional regulatory family.</text>
</comment>